<evidence type="ECO:0000313" key="3">
    <source>
        <dbReference type="EMBL" id="QHK22251.1"/>
    </source>
</evidence>
<keyword evidence="1" id="KW-0812">Transmembrane</keyword>
<keyword evidence="1" id="KW-0472">Membrane</keyword>
<dbReference type="Pfam" id="PF07811">
    <property type="entry name" value="TadE"/>
    <property type="match status" value="1"/>
</dbReference>
<evidence type="ECO:0000256" key="1">
    <source>
        <dbReference type="SAM" id="Phobius"/>
    </source>
</evidence>
<keyword evidence="1" id="KW-1133">Transmembrane helix</keyword>
<reference evidence="3 4" key="1">
    <citation type="submission" date="2020-01" db="EMBL/GenBank/DDBJ databases">
        <title>Pseudarthrobacter psychrotolerans sp. nov., isolated from antarctic soil.</title>
        <authorList>
            <person name="Shin Y."/>
            <person name="Park W."/>
        </authorList>
    </citation>
    <scope>NUCLEOTIDE SEQUENCE [LARGE SCALE GENOMIC DNA]</scope>
    <source>
        <strain evidence="3 4">YJ56</strain>
    </source>
</reference>
<sequence>MQNLGRRRPRPRSAREAGAVAVEFALVLPIFLALVLGIAEFGRAFNIQVSLTEAAREAARYSAIHCAEVGYTALSAQNAGVAAAPSVGLSTANISISYSGTGTCSANNNSVVTVSYTTPWMTGFPNLIPGMPATLTIQGKGVMRCGG</sequence>
<dbReference type="AlphaFoldDB" id="A0A6P1NYK4"/>
<dbReference type="InterPro" id="IPR012495">
    <property type="entry name" value="TadE-like_dom"/>
</dbReference>
<accession>A0A6P1NYK4</accession>
<dbReference type="KEGG" id="psey:GU243_09345"/>
<evidence type="ECO:0000313" key="4">
    <source>
        <dbReference type="Proteomes" id="UP000464186"/>
    </source>
</evidence>
<feature type="domain" description="TadE-like" evidence="2">
    <location>
        <begin position="18"/>
        <end position="60"/>
    </location>
</feature>
<gene>
    <name evidence="3" type="ORF">GU243_09345</name>
</gene>
<dbReference type="Proteomes" id="UP000464186">
    <property type="component" value="Chromosome"/>
</dbReference>
<name>A0A6P1NYK4_9MICC</name>
<organism evidence="3 4">
    <name type="scientific">Pseudarthrobacter psychrotolerans</name>
    <dbReference type="NCBI Taxonomy" id="2697569"/>
    <lineage>
        <taxon>Bacteria</taxon>
        <taxon>Bacillati</taxon>
        <taxon>Actinomycetota</taxon>
        <taxon>Actinomycetes</taxon>
        <taxon>Micrococcales</taxon>
        <taxon>Micrococcaceae</taxon>
        <taxon>Pseudarthrobacter</taxon>
    </lineage>
</organism>
<dbReference type="EMBL" id="CP047898">
    <property type="protein sequence ID" value="QHK22251.1"/>
    <property type="molecule type" value="Genomic_DNA"/>
</dbReference>
<proteinExistence type="predicted"/>
<protein>
    <submittedName>
        <fullName evidence="3">Pilus assembly protein</fullName>
    </submittedName>
</protein>
<keyword evidence="4" id="KW-1185">Reference proteome</keyword>
<evidence type="ECO:0000259" key="2">
    <source>
        <dbReference type="Pfam" id="PF07811"/>
    </source>
</evidence>
<feature type="transmembrane region" description="Helical" evidence="1">
    <location>
        <begin position="20"/>
        <end position="39"/>
    </location>
</feature>